<reference evidence="2 3" key="1">
    <citation type="submission" date="2022-04" db="EMBL/GenBank/DDBJ databases">
        <title>Genome sequence of soybean root-associated Caulobacter segnis RL271.</title>
        <authorList>
            <person name="Longley R."/>
            <person name="Bonito G."/>
            <person name="Trigodet F."/>
            <person name="Crosson S."/>
            <person name="Fiebig A."/>
        </authorList>
    </citation>
    <scope>NUCLEOTIDE SEQUENCE [LARGE SCALE GENOMIC DNA]</scope>
    <source>
        <strain evidence="2 3">RL271</strain>
    </source>
</reference>
<dbReference type="Proteomes" id="UP001057520">
    <property type="component" value="Chromosome"/>
</dbReference>
<organism evidence="2 3">
    <name type="scientific">Caulobacter segnis</name>
    <dbReference type="NCBI Taxonomy" id="88688"/>
    <lineage>
        <taxon>Bacteria</taxon>
        <taxon>Pseudomonadati</taxon>
        <taxon>Pseudomonadota</taxon>
        <taxon>Alphaproteobacteria</taxon>
        <taxon>Caulobacterales</taxon>
        <taxon>Caulobacteraceae</taxon>
        <taxon>Caulobacter</taxon>
    </lineage>
</organism>
<feature type="region of interest" description="Disordered" evidence="1">
    <location>
        <begin position="518"/>
        <end position="543"/>
    </location>
</feature>
<proteinExistence type="predicted"/>
<name>A0ABY4ZXC7_9CAUL</name>
<sequence>MKELRQVALDIDLHVRPLLLGDRRQGDAIGQRADGVHQLAILERRLGADLAEAGLKDLDALGVEFGGPGVQLHWLVGPDGLQVDRQGRFLGLEVLQARGHRRCVRAVADSVDDARDRPLDLGEAFLDRTAPIAALASLGRPSGVVGADVSGRRLGRQQLAAQAVQDPLFDLIAAHDPSVVAGGGAAVLGRAALHAPRINRDDVRAAAPAFQKPGEQAGIDPPGQLCRPGLADLGEARLDGRPSLGIDDGQLGHGRALPLGLGAHGQDLAAGGGILGVAEAVPDLHAVIHLATQDAVGALARSGQASRSPGAAAGPGHTLGVEVAGDLHPCLAGGEARERRSHDVGLFRVDLDLAAWRRAIAEGSSAGRLAGLGVGVQAALGLGRQDVEVHLGHQPLEGDVQLGDPVGAQGGDADAHIVQALERRRMVGQVAEQAVLMLDQDQVEFAPIGGGQQRQRARPGHDEVGRDRRIGIVRDHGPATRLAMADQDPELVFDRRGVLDGVGISGVEGDAHDQVRSLRRLSSRRGLRRASISRANAPPRPRR</sequence>
<accession>A0ABY4ZXC7</accession>
<keyword evidence="3" id="KW-1185">Reference proteome</keyword>
<gene>
    <name evidence="2" type="ORF">MZV50_07045</name>
</gene>
<evidence type="ECO:0000313" key="2">
    <source>
        <dbReference type="EMBL" id="USQ97294.1"/>
    </source>
</evidence>
<dbReference type="EMBL" id="CP096040">
    <property type="protein sequence ID" value="USQ97294.1"/>
    <property type="molecule type" value="Genomic_DNA"/>
</dbReference>
<protein>
    <submittedName>
        <fullName evidence="2">Uncharacterized protein</fullName>
    </submittedName>
</protein>
<evidence type="ECO:0000256" key="1">
    <source>
        <dbReference type="SAM" id="MobiDB-lite"/>
    </source>
</evidence>
<feature type="compositionally biased region" description="Basic residues" evidence="1">
    <location>
        <begin position="518"/>
        <end position="528"/>
    </location>
</feature>
<evidence type="ECO:0000313" key="3">
    <source>
        <dbReference type="Proteomes" id="UP001057520"/>
    </source>
</evidence>